<keyword evidence="3 6" id="KW-0812">Transmembrane</keyword>
<evidence type="ECO:0000313" key="8">
    <source>
        <dbReference type="Proteomes" id="UP000318416"/>
    </source>
</evidence>
<dbReference type="EMBL" id="VIVR01000001">
    <property type="protein sequence ID" value="TWE21767.1"/>
    <property type="molecule type" value="Genomic_DNA"/>
</dbReference>
<feature type="transmembrane region" description="Helical" evidence="6">
    <location>
        <begin position="47"/>
        <end position="65"/>
    </location>
</feature>
<name>A0A561F1N2_9ACTN</name>
<keyword evidence="8" id="KW-1185">Reference proteome</keyword>
<comment type="caution">
    <text evidence="7">The sequence shown here is derived from an EMBL/GenBank/DDBJ whole genome shotgun (WGS) entry which is preliminary data.</text>
</comment>
<feature type="transmembrane region" description="Helical" evidence="6">
    <location>
        <begin position="72"/>
        <end position="95"/>
    </location>
</feature>
<proteinExistence type="predicted"/>
<evidence type="ECO:0000256" key="4">
    <source>
        <dbReference type="ARBA" id="ARBA00022989"/>
    </source>
</evidence>
<keyword evidence="4 6" id="KW-1133">Transmembrane helix</keyword>
<sequence length="414" mass="45397">MPAVSESVVSLVRRRSEPLVVQTGRSTVAAVLAYVAALWLTNSPAPLLAPLTALLVVQVTLYATLTSGVRRVVSVVAGVLIALGFTVLAGLTWWSLGLLIVSSLVLGHLLRVDEFVPEVAISGMLVLGVSHAADTAWDRVAETLIGAVVGILLNTLVPPPVYVQPAGDAIEELASRMRRLLADISRQLPGGTSQTTATAWLEEARNLDRAIAQVDAELSRAEESLRLNPRVRQGELTRLVMRSGLDTLEICAVVLRTLCRSLTDLARDRDGQLAYGDETAKRLEGLFLHLSHAVDGFGRLITAQVSANAEKAEAELTRSLAAGRRDRDAVSDLLLTQTQEEPEQWELHGALLANIDRLLDELDVERRSHWLAEQFDRHHQIRHAQRSVVQRLRHNTSAARARLRQRPHRPGPHR</sequence>
<evidence type="ECO:0000256" key="5">
    <source>
        <dbReference type="ARBA" id="ARBA00023136"/>
    </source>
</evidence>
<evidence type="ECO:0000256" key="1">
    <source>
        <dbReference type="ARBA" id="ARBA00004651"/>
    </source>
</evidence>
<organism evidence="7 8">
    <name type="scientific">Kitasatospora atroaurantiaca</name>
    <dbReference type="NCBI Taxonomy" id="285545"/>
    <lineage>
        <taxon>Bacteria</taxon>
        <taxon>Bacillati</taxon>
        <taxon>Actinomycetota</taxon>
        <taxon>Actinomycetes</taxon>
        <taxon>Kitasatosporales</taxon>
        <taxon>Streptomycetaceae</taxon>
        <taxon>Kitasatospora</taxon>
    </lineage>
</organism>
<evidence type="ECO:0000256" key="3">
    <source>
        <dbReference type="ARBA" id="ARBA00022692"/>
    </source>
</evidence>
<keyword evidence="5 6" id="KW-0472">Membrane</keyword>
<dbReference type="AlphaFoldDB" id="A0A561F1N2"/>
<keyword evidence="2" id="KW-1003">Cell membrane</keyword>
<dbReference type="GO" id="GO:0005886">
    <property type="term" value="C:plasma membrane"/>
    <property type="evidence" value="ECO:0007669"/>
    <property type="project" value="UniProtKB-SubCell"/>
</dbReference>
<gene>
    <name evidence="7" type="ORF">FB465_6982</name>
</gene>
<protein>
    <submittedName>
        <fullName evidence="7">Uncharacterized membrane protein YgaE (UPF0421/DUF939 family)</fullName>
    </submittedName>
</protein>
<dbReference type="OrthoDB" id="4350122at2"/>
<dbReference type="Proteomes" id="UP000318416">
    <property type="component" value="Unassembled WGS sequence"/>
</dbReference>
<evidence type="ECO:0000256" key="6">
    <source>
        <dbReference type="SAM" id="Phobius"/>
    </source>
</evidence>
<accession>A0A561F1N2</accession>
<dbReference type="InterPro" id="IPR010343">
    <property type="entry name" value="ArAE_1"/>
</dbReference>
<dbReference type="Pfam" id="PF06081">
    <property type="entry name" value="ArAE_1"/>
    <property type="match status" value="1"/>
</dbReference>
<dbReference type="RefSeq" id="WP_145796881.1">
    <property type="nucleotide sequence ID" value="NZ_BAAABR010000078.1"/>
</dbReference>
<evidence type="ECO:0000313" key="7">
    <source>
        <dbReference type="EMBL" id="TWE21767.1"/>
    </source>
</evidence>
<evidence type="ECO:0000256" key="2">
    <source>
        <dbReference type="ARBA" id="ARBA00022475"/>
    </source>
</evidence>
<reference evidence="7 8" key="1">
    <citation type="submission" date="2019-06" db="EMBL/GenBank/DDBJ databases">
        <title>Sequencing the genomes of 1000 actinobacteria strains.</title>
        <authorList>
            <person name="Klenk H.-P."/>
        </authorList>
    </citation>
    <scope>NUCLEOTIDE SEQUENCE [LARGE SCALE GENOMIC DNA]</scope>
    <source>
        <strain evidence="7 8">DSM 41649</strain>
    </source>
</reference>
<comment type="subcellular location">
    <subcellularLocation>
        <location evidence="1">Cell membrane</location>
        <topology evidence="1">Multi-pass membrane protein</topology>
    </subcellularLocation>
</comment>